<evidence type="ECO:0000256" key="1">
    <source>
        <dbReference type="ARBA" id="ARBA00005568"/>
    </source>
</evidence>
<evidence type="ECO:0000256" key="2">
    <source>
        <dbReference type="ARBA" id="ARBA00022723"/>
    </source>
</evidence>
<comment type="caution">
    <text evidence="5">The sequence shown here is derived from an EMBL/GenBank/DDBJ whole genome shotgun (WGS) entry which is preliminary data.</text>
</comment>
<dbReference type="GO" id="GO:0016832">
    <property type="term" value="F:aldehyde-lyase activity"/>
    <property type="evidence" value="ECO:0007669"/>
    <property type="project" value="TreeGrafter"/>
</dbReference>
<organism evidence="5">
    <name type="scientific">bioreactor metagenome</name>
    <dbReference type="NCBI Taxonomy" id="1076179"/>
    <lineage>
        <taxon>unclassified sequences</taxon>
        <taxon>metagenomes</taxon>
        <taxon>ecological metagenomes</taxon>
    </lineage>
</organism>
<keyword evidence="2" id="KW-0479">Metal-binding</keyword>
<dbReference type="PANTHER" id="PTHR30502">
    <property type="entry name" value="2-KETO-3-DEOXY-L-RHAMNONATE ALDOLASE"/>
    <property type="match status" value="1"/>
</dbReference>
<comment type="similarity">
    <text evidence="1">Belongs to the HpcH/HpaI aldolase family.</text>
</comment>
<dbReference type="EC" id="4.1.2.58" evidence="5"/>
<evidence type="ECO:0000313" key="5">
    <source>
        <dbReference type="EMBL" id="MPM36284.1"/>
    </source>
</evidence>
<dbReference type="EMBL" id="VSSQ01007558">
    <property type="protein sequence ID" value="MPM36284.1"/>
    <property type="molecule type" value="Genomic_DNA"/>
</dbReference>
<dbReference type="SUPFAM" id="SSF51621">
    <property type="entry name" value="Phosphoenolpyruvate/pyruvate domain"/>
    <property type="match status" value="1"/>
</dbReference>
<gene>
    <name evidence="5" type="ORF">SDC9_82879</name>
</gene>
<keyword evidence="3 5" id="KW-0456">Lyase</keyword>
<dbReference type="Gene3D" id="3.20.20.60">
    <property type="entry name" value="Phosphoenolpyruvate-binding domains"/>
    <property type="match status" value="1"/>
</dbReference>
<reference evidence="5" key="1">
    <citation type="submission" date="2019-08" db="EMBL/GenBank/DDBJ databases">
        <authorList>
            <person name="Kucharzyk K."/>
            <person name="Murdoch R.W."/>
            <person name="Higgins S."/>
            <person name="Loffler F."/>
        </authorList>
    </citation>
    <scope>NUCLEOTIDE SEQUENCE</scope>
</reference>
<dbReference type="InterPro" id="IPR050251">
    <property type="entry name" value="HpcH-HpaI_aldolase"/>
</dbReference>
<dbReference type="GO" id="GO:0046872">
    <property type="term" value="F:metal ion binding"/>
    <property type="evidence" value="ECO:0007669"/>
    <property type="project" value="UniProtKB-KW"/>
</dbReference>
<protein>
    <submittedName>
        <fullName evidence="5">2-dehydro-3,6-dideoxy-6-sulfogluconate aldolase</fullName>
        <ecNumber evidence="5">4.1.2.58</ecNumber>
    </submittedName>
</protein>
<sequence>MPNLKTVEEARHAAESMRYAPEGTRGLGLTTRASGYCFTSNDEYIDYVNHELLSVIMVENKELAEHVEELCAIPQIDVLFIGTGDMSQSMGVTGHTSDPKVREVVKRITETALRHGKKVGIYAGSLQDVEYYTKLGIQFFGYSSEMVMIANKFKQELKALNEIRDQAKKG</sequence>
<proteinExistence type="inferred from homology"/>
<evidence type="ECO:0000256" key="3">
    <source>
        <dbReference type="ARBA" id="ARBA00023239"/>
    </source>
</evidence>
<dbReference type="PANTHER" id="PTHR30502:SF0">
    <property type="entry name" value="PHOSPHOENOLPYRUVATE CARBOXYLASE FAMILY PROTEIN"/>
    <property type="match status" value="1"/>
</dbReference>
<dbReference type="InterPro" id="IPR015813">
    <property type="entry name" value="Pyrv/PenolPyrv_kinase-like_dom"/>
</dbReference>
<feature type="domain" description="HpcH/HpaI aldolase/citrate lyase" evidence="4">
    <location>
        <begin position="2"/>
        <end position="139"/>
    </location>
</feature>
<dbReference type="InterPro" id="IPR040442">
    <property type="entry name" value="Pyrv_kinase-like_dom_sf"/>
</dbReference>
<accession>A0A644ZEI0</accession>
<dbReference type="Pfam" id="PF03328">
    <property type="entry name" value="HpcH_HpaI"/>
    <property type="match status" value="1"/>
</dbReference>
<dbReference type="InterPro" id="IPR005000">
    <property type="entry name" value="Aldolase/citrate-lyase_domain"/>
</dbReference>
<dbReference type="AlphaFoldDB" id="A0A644ZEI0"/>
<evidence type="ECO:0000259" key="4">
    <source>
        <dbReference type="Pfam" id="PF03328"/>
    </source>
</evidence>
<dbReference type="GO" id="GO:0005737">
    <property type="term" value="C:cytoplasm"/>
    <property type="evidence" value="ECO:0007669"/>
    <property type="project" value="TreeGrafter"/>
</dbReference>
<name>A0A644ZEI0_9ZZZZ</name>